<evidence type="ECO:0000259" key="4">
    <source>
        <dbReference type="Pfam" id="PF01048"/>
    </source>
</evidence>
<comment type="caution">
    <text evidence="7">The sequence shown here is derived from an EMBL/GenBank/DDBJ whole genome shotgun (WGS) entry which is preliminary data.</text>
</comment>
<dbReference type="Pfam" id="PF24883">
    <property type="entry name" value="NPHP3_N"/>
    <property type="match status" value="1"/>
</dbReference>
<dbReference type="PROSITE" id="PS50297">
    <property type="entry name" value="ANK_REP_REGION"/>
    <property type="match status" value="8"/>
</dbReference>
<feature type="domain" description="GPI inositol-deacylase winged helix" evidence="5">
    <location>
        <begin position="696"/>
        <end position="775"/>
    </location>
</feature>
<dbReference type="Pfam" id="PF00023">
    <property type="entry name" value="Ank"/>
    <property type="match status" value="1"/>
</dbReference>
<evidence type="ECO:0000256" key="1">
    <source>
        <dbReference type="ARBA" id="ARBA00022737"/>
    </source>
</evidence>
<dbReference type="Pfam" id="PF13637">
    <property type="entry name" value="Ank_4"/>
    <property type="match status" value="1"/>
</dbReference>
<keyword evidence="2" id="KW-0040">ANK repeat</keyword>
<dbReference type="SUPFAM" id="SSF52540">
    <property type="entry name" value="P-loop containing nucleoside triphosphate hydrolases"/>
    <property type="match status" value="1"/>
</dbReference>
<organism evidence="7 8">
    <name type="scientific">Orbilia blumenaviensis</name>
    <dbReference type="NCBI Taxonomy" id="1796055"/>
    <lineage>
        <taxon>Eukaryota</taxon>
        <taxon>Fungi</taxon>
        <taxon>Dikarya</taxon>
        <taxon>Ascomycota</taxon>
        <taxon>Pezizomycotina</taxon>
        <taxon>Orbiliomycetes</taxon>
        <taxon>Orbiliales</taxon>
        <taxon>Orbiliaceae</taxon>
        <taxon>Orbilia</taxon>
    </lineage>
</organism>
<dbReference type="InterPro" id="IPR054471">
    <property type="entry name" value="GPIID_WHD"/>
</dbReference>
<dbReference type="InterPro" id="IPR002110">
    <property type="entry name" value="Ankyrin_rpt"/>
</dbReference>
<feature type="repeat" description="ANK" evidence="2">
    <location>
        <begin position="1058"/>
        <end position="1090"/>
    </location>
</feature>
<dbReference type="PRINTS" id="PR01415">
    <property type="entry name" value="ANKYRIN"/>
</dbReference>
<dbReference type="Gene3D" id="3.40.50.300">
    <property type="entry name" value="P-loop containing nucleotide triphosphate hydrolases"/>
    <property type="match status" value="1"/>
</dbReference>
<proteinExistence type="predicted"/>
<dbReference type="GO" id="GO:0003824">
    <property type="term" value="F:catalytic activity"/>
    <property type="evidence" value="ECO:0007669"/>
    <property type="project" value="InterPro"/>
</dbReference>
<protein>
    <recommendedName>
        <fullName evidence="9">Nucleoside phosphorylase domain-containing protein</fullName>
    </recommendedName>
</protein>
<dbReference type="Pfam" id="PF12796">
    <property type="entry name" value="Ank_2"/>
    <property type="match status" value="2"/>
</dbReference>
<feature type="repeat" description="ANK" evidence="2">
    <location>
        <begin position="893"/>
        <end position="925"/>
    </location>
</feature>
<dbReference type="Gene3D" id="3.40.50.1580">
    <property type="entry name" value="Nucleoside phosphorylase domain"/>
    <property type="match status" value="1"/>
</dbReference>
<dbReference type="SUPFAM" id="SSF48403">
    <property type="entry name" value="Ankyrin repeat"/>
    <property type="match status" value="1"/>
</dbReference>
<dbReference type="PANTHER" id="PTHR46082:SF11">
    <property type="entry name" value="AAA+ ATPASE DOMAIN-CONTAINING PROTEIN-RELATED"/>
    <property type="match status" value="1"/>
</dbReference>
<dbReference type="Proteomes" id="UP001373714">
    <property type="component" value="Unassembled WGS sequence"/>
</dbReference>
<accession>A0AAV9VBI9</accession>
<evidence type="ECO:0000313" key="8">
    <source>
        <dbReference type="Proteomes" id="UP001373714"/>
    </source>
</evidence>
<dbReference type="SMART" id="SM00248">
    <property type="entry name" value="ANK"/>
    <property type="match status" value="8"/>
</dbReference>
<reference evidence="7 8" key="1">
    <citation type="submission" date="2019-10" db="EMBL/GenBank/DDBJ databases">
        <authorList>
            <person name="Palmer J.M."/>
        </authorList>
    </citation>
    <scope>NUCLEOTIDE SEQUENCE [LARGE SCALE GENOMIC DNA]</scope>
    <source>
        <strain evidence="7 8">TWF730</strain>
    </source>
</reference>
<evidence type="ECO:0000313" key="7">
    <source>
        <dbReference type="EMBL" id="KAK6358787.1"/>
    </source>
</evidence>
<feature type="repeat" description="ANK" evidence="2">
    <location>
        <begin position="926"/>
        <end position="958"/>
    </location>
</feature>
<dbReference type="Pfam" id="PF01048">
    <property type="entry name" value="PNP_UDP_1"/>
    <property type="match status" value="1"/>
</dbReference>
<dbReference type="Pfam" id="PF22939">
    <property type="entry name" value="WHD_GPIID"/>
    <property type="match status" value="1"/>
</dbReference>
<evidence type="ECO:0008006" key="9">
    <source>
        <dbReference type="Google" id="ProtNLM"/>
    </source>
</evidence>
<keyword evidence="1" id="KW-0677">Repeat</keyword>
<keyword evidence="8" id="KW-1185">Reference proteome</keyword>
<dbReference type="InterPro" id="IPR056884">
    <property type="entry name" value="NPHP3-like_N"/>
</dbReference>
<evidence type="ECO:0000259" key="6">
    <source>
        <dbReference type="Pfam" id="PF24883"/>
    </source>
</evidence>
<dbReference type="InterPro" id="IPR036770">
    <property type="entry name" value="Ankyrin_rpt-contain_sf"/>
</dbReference>
<dbReference type="AlphaFoldDB" id="A0AAV9VBI9"/>
<feature type="repeat" description="ANK" evidence="2">
    <location>
        <begin position="1124"/>
        <end position="1156"/>
    </location>
</feature>
<dbReference type="PROSITE" id="PS50088">
    <property type="entry name" value="ANK_REPEAT"/>
    <property type="match status" value="9"/>
</dbReference>
<evidence type="ECO:0000256" key="3">
    <source>
        <dbReference type="SAM" id="MobiDB-lite"/>
    </source>
</evidence>
<dbReference type="InterPro" id="IPR000845">
    <property type="entry name" value="Nucleoside_phosphorylase_d"/>
</dbReference>
<dbReference type="Gene3D" id="1.25.40.20">
    <property type="entry name" value="Ankyrin repeat-containing domain"/>
    <property type="match status" value="4"/>
</dbReference>
<sequence length="1158" mass="128822">MLDTDPPGADAGPSSSRVINTPTHLGTPPPARPRTHNDYTVGWICALSKELTAARAMLDQEHPSLPTLNDANQYILGSIGEHNIVIACLPEGVIGNNQAAIVATRTASSFRAVKVGLMVGIGGGIPQKVRLGDIVVSRPTGQYGGVVQWDKGKTEKGGKFKPIGSLNRAPSALLTALGALKSDHDLKGTKLQEILDNAVKRFPRLKEKYKRPKHPADSKNIASLVLLAVRGLILALLEFFFGHWALDPVEYKSQHEGGAASADGNNAKDETETTKIYYGLIASGNQVVKDAVLRDRINDSFGKKVLCIEMEAAGLMDDFPCIVIRGICDYADERKNDEWQEYAAATAAAYAKEFLGRLQPVAVSREPSVNAILTKVYDKVESITFRLEKEDDLKVLKWLTPIEHNIRHSDVAQKRQSGTGQWLLDSDEFSRWTHNRKEILFCPGIPGAGKTFLTSRVIDCLFQTFEDNPSIGIAYIYLDYKRQDEQTIYNILASILKQLACRQSRLPNSIKELHQKHISNTTKPSIDEIIKCLQSVIALYSKVFIVVDALDECKISDYCRNQLLQKSFQLHTDFGINLFATSRDIKDIADQFRERKSTELRIKADEADLGIYLDGQINQLERRLICENRESVKKGIISAADGMFLLARLYFESIRTKVSLARLEDALEGLAKRGTGIEAYGLAYDDALKRINDQNEDFKDLALRVLSWIVYSERPLKKQELQHALSIDPSSGKRKLDGRDFPELNDIVSVCAGLVTIDEESNIVRLIHYTTQEYFNHAWQGQLCDHQNYIAQACATYILFEQFDTVEAALSGALYPYAARNWGHHARKSLVTDTRLVIWELLNNEKRALVYSHVARFHLKPKNGIHPAAYFGLCGYIELLLDRGVDLEVKDEEGQTPLLLAAAGNYTTVVEMLLNRGADLEVKDRKGQTPLLLAVKLGHTAVVEMLLNRGADPDAKDKWGQTPLLLAVKEGYTAIVEMILNRKVDLEIKDGEGQTPLLLAAAENYTAVVEMLLNKGADFEYKDYLGRTALLSAAEQGHYAIMEMLLNRGADFEVKNFWGKTPVLSAAWQGFTDVMKMLLDRGADFETKNERGQIPLISAAMQGHAAIVEMLLDKGANFEVKNNQGETPLILAANRGHTAVVKIILNKKADLKVKDQRG</sequence>
<evidence type="ECO:0000256" key="2">
    <source>
        <dbReference type="PROSITE-ProRule" id="PRU00023"/>
    </source>
</evidence>
<feature type="region of interest" description="Disordered" evidence="3">
    <location>
        <begin position="1"/>
        <end position="34"/>
    </location>
</feature>
<feature type="compositionally biased region" description="Polar residues" evidence="3">
    <location>
        <begin position="13"/>
        <end position="24"/>
    </location>
</feature>
<name>A0AAV9VBI9_9PEZI</name>
<dbReference type="PANTHER" id="PTHR46082">
    <property type="entry name" value="ATP/GTP-BINDING PROTEIN-RELATED"/>
    <property type="match status" value="1"/>
</dbReference>
<feature type="domain" description="Nucleoside phosphorylase" evidence="4">
    <location>
        <begin position="41"/>
        <end position="146"/>
    </location>
</feature>
<feature type="repeat" description="ANK" evidence="2">
    <location>
        <begin position="959"/>
        <end position="991"/>
    </location>
</feature>
<dbReference type="InterPro" id="IPR027417">
    <property type="entry name" value="P-loop_NTPase"/>
</dbReference>
<gene>
    <name evidence="7" type="ORF">TWF730_008106</name>
</gene>
<feature type="repeat" description="ANK" evidence="2">
    <location>
        <begin position="1091"/>
        <end position="1123"/>
    </location>
</feature>
<feature type="repeat" description="ANK" evidence="2">
    <location>
        <begin position="1025"/>
        <end position="1057"/>
    </location>
</feature>
<feature type="repeat" description="ANK" evidence="2">
    <location>
        <begin position="860"/>
        <end position="892"/>
    </location>
</feature>
<dbReference type="GO" id="GO:0009116">
    <property type="term" value="P:nucleoside metabolic process"/>
    <property type="evidence" value="ECO:0007669"/>
    <property type="project" value="InterPro"/>
</dbReference>
<feature type="domain" description="Nephrocystin 3-like N-terminal" evidence="6">
    <location>
        <begin position="418"/>
        <end position="583"/>
    </location>
</feature>
<evidence type="ECO:0000259" key="5">
    <source>
        <dbReference type="Pfam" id="PF22939"/>
    </source>
</evidence>
<dbReference type="InterPro" id="IPR053137">
    <property type="entry name" value="NLR-like"/>
</dbReference>
<feature type="repeat" description="ANK" evidence="2">
    <location>
        <begin position="992"/>
        <end position="1024"/>
    </location>
</feature>
<dbReference type="InterPro" id="IPR035994">
    <property type="entry name" value="Nucleoside_phosphorylase_sf"/>
</dbReference>
<dbReference type="SUPFAM" id="SSF53167">
    <property type="entry name" value="Purine and uridine phosphorylases"/>
    <property type="match status" value="1"/>
</dbReference>
<dbReference type="EMBL" id="JAVHNS010000004">
    <property type="protein sequence ID" value="KAK6358787.1"/>
    <property type="molecule type" value="Genomic_DNA"/>
</dbReference>